<keyword evidence="8" id="KW-1185">Reference proteome</keyword>
<dbReference type="PANTHER" id="PTHR12270">
    <property type="entry name" value="GLYCOSYLTRANSFERASE-RELATED"/>
    <property type="match status" value="1"/>
</dbReference>
<evidence type="ECO:0000256" key="4">
    <source>
        <dbReference type="ARBA" id="ARBA00022989"/>
    </source>
</evidence>
<dbReference type="InterPro" id="IPR051292">
    <property type="entry name" value="Xyl/GlcA_transferase"/>
</dbReference>
<dbReference type="PANTHER" id="PTHR12270:SF48">
    <property type="entry name" value="XYLOSYL- AND GLUCURONYLTRANSFERASE LARGE1"/>
    <property type="match status" value="1"/>
</dbReference>
<accession>A0A9Q0ERX6</accession>
<proteinExistence type="predicted"/>
<evidence type="ECO:0000256" key="1">
    <source>
        <dbReference type="ARBA" id="ARBA00004606"/>
    </source>
</evidence>
<dbReference type="GO" id="GO:0042285">
    <property type="term" value="F:xylosyltransferase activity"/>
    <property type="evidence" value="ECO:0007669"/>
    <property type="project" value="TreeGrafter"/>
</dbReference>
<dbReference type="GO" id="GO:0016020">
    <property type="term" value="C:membrane"/>
    <property type="evidence" value="ECO:0007669"/>
    <property type="project" value="UniProtKB-SubCell"/>
</dbReference>
<evidence type="ECO:0000256" key="5">
    <source>
        <dbReference type="ARBA" id="ARBA00023136"/>
    </source>
</evidence>
<dbReference type="GO" id="GO:0005794">
    <property type="term" value="C:Golgi apparatus"/>
    <property type="evidence" value="ECO:0007669"/>
    <property type="project" value="TreeGrafter"/>
</dbReference>
<dbReference type="OrthoDB" id="8928498at2759"/>
<keyword evidence="5" id="KW-0472">Membrane</keyword>
<dbReference type="AlphaFoldDB" id="A0A9Q0ERX6"/>
<gene>
    <name evidence="7" type="ORF">NHX12_020520</name>
</gene>
<dbReference type="GO" id="GO:0015020">
    <property type="term" value="F:glucuronosyltransferase activity"/>
    <property type="evidence" value="ECO:0007669"/>
    <property type="project" value="TreeGrafter"/>
</dbReference>
<name>A0A9Q0ERX6_9TELE</name>
<organism evidence="7 8">
    <name type="scientific">Muraenolepis orangiensis</name>
    <name type="common">Patagonian moray cod</name>
    <dbReference type="NCBI Taxonomy" id="630683"/>
    <lineage>
        <taxon>Eukaryota</taxon>
        <taxon>Metazoa</taxon>
        <taxon>Chordata</taxon>
        <taxon>Craniata</taxon>
        <taxon>Vertebrata</taxon>
        <taxon>Euteleostomi</taxon>
        <taxon>Actinopterygii</taxon>
        <taxon>Neopterygii</taxon>
        <taxon>Teleostei</taxon>
        <taxon>Neoteleostei</taxon>
        <taxon>Acanthomorphata</taxon>
        <taxon>Zeiogadaria</taxon>
        <taxon>Gadariae</taxon>
        <taxon>Gadiformes</taxon>
        <taxon>Muraenolepidoidei</taxon>
        <taxon>Muraenolepididae</taxon>
        <taxon>Muraenolepis</taxon>
    </lineage>
</organism>
<sequence>MSSSSWYFSSSSSYCSSWSYFSSSSWYFSWSSSWSSQVIHWNSPKKLRVKNKHVEFFRNLYLTFLEYDGNLLRRELFGCPSETDHNSENLQKTLSELDEDDPCYEFRRERFTVHRTHLYFLHYEHQASADHTDVTLVAQLSMDR</sequence>
<keyword evidence="4" id="KW-1133">Transmembrane helix</keyword>
<protein>
    <submittedName>
        <fullName evidence="7">Uncharacterized protein</fullName>
    </submittedName>
</protein>
<evidence type="ECO:0000256" key="2">
    <source>
        <dbReference type="ARBA" id="ARBA00022692"/>
    </source>
</evidence>
<dbReference type="GO" id="GO:0035269">
    <property type="term" value="P:protein O-linked glycosylation via mannose"/>
    <property type="evidence" value="ECO:0007669"/>
    <property type="project" value="TreeGrafter"/>
</dbReference>
<comment type="caution">
    <text evidence="7">The sequence shown here is derived from an EMBL/GenBank/DDBJ whole genome shotgun (WGS) entry which is preliminary data.</text>
</comment>
<comment type="subcellular location">
    <subcellularLocation>
        <location evidence="1">Membrane</location>
        <topology evidence="1">Single-pass type II membrane protein</topology>
    </subcellularLocation>
</comment>
<evidence type="ECO:0000256" key="3">
    <source>
        <dbReference type="ARBA" id="ARBA00022968"/>
    </source>
</evidence>
<evidence type="ECO:0000313" key="7">
    <source>
        <dbReference type="EMBL" id="KAJ3612244.1"/>
    </source>
</evidence>
<reference evidence="7" key="1">
    <citation type="submission" date="2022-07" db="EMBL/GenBank/DDBJ databases">
        <title>Chromosome-level genome of Muraenolepis orangiensis.</title>
        <authorList>
            <person name="Kim J."/>
        </authorList>
    </citation>
    <scope>NUCLEOTIDE SEQUENCE</scope>
    <source>
        <strain evidence="7">KU_S4_2022</strain>
        <tissue evidence="7">Muscle</tissue>
    </source>
</reference>
<dbReference type="EMBL" id="JANIIK010000036">
    <property type="protein sequence ID" value="KAJ3612244.1"/>
    <property type="molecule type" value="Genomic_DNA"/>
</dbReference>
<dbReference type="Proteomes" id="UP001148018">
    <property type="component" value="Unassembled WGS sequence"/>
</dbReference>
<keyword evidence="3" id="KW-0735">Signal-anchor</keyword>
<keyword evidence="6" id="KW-0325">Glycoprotein</keyword>
<evidence type="ECO:0000256" key="6">
    <source>
        <dbReference type="ARBA" id="ARBA00023180"/>
    </source>
</evidence>
<evidence type="ECO:0000313" key="8">
    <source>
        <dbReference type="Proteomes" id="UP001148018"/>
    </source>
</evidence>
<keyword evidence="2" id="KW-0812">Transmembrane</keyword>